<evidence type="ECO:0000313" key="3">
    <source>
        <dbReference type="Proteomes" id="UP001472677"/>
    </source>
</evidence>
<dbReference type="Proteomes" id="UP001472677">
    <property type="component" value="Unassembled WGS sequence"/>
</dbReference>
<proteinExistence type="predicted"/>
<name>A0ABR2BXU7_9ROSI</name>
<protein>
    <submittedName>
        <fullName evidence="2">Uncharacterized protein</fullName>
    </submittedName>
</protein>
<keyword evidence="3" id="KW-1185">Reference proteome</keyword>
<organism evidence="2 3">
    <name type="scientific">Hibiscus sabdariffa</name>
    <name type="common">roselle</name>
    <dbReference type="NCBI Taxonomy" id="183260"/>
    <lineage>
        <taxon>Eukaryota</taxon>
        <taxon>Viridiplantae</taxon>
        <taxon>Streptophyta</taxon>
        <taxon>Embryophyta</taxon>
        <taxon>Tracheophyta</taxon>
        <taxon>Spermatophyta</taxon>
        <taxon>Magnoliopsida</taxon>
        <taxon>eudicotyledons</taxon>
        <taxon>Gunneridae</taxon>
        <taxon>Pentapetalae</taxon>
        <taxon>rosids</taxon>
        <taxon>malvids</taxon>
        <taxon>Malvales</taxon>
        <taxon>Malvaceae</taxon>
        <taxon>Malvoideae</taxon>
        <taxon>Hibiscus</taxon>
    </lineage>
</organism>
<dbReference type="EMBL" id="JBBPBM010000077">
    <property type="protein sequence ID" value="KAK8511857.1"/>
    <property type="molecule type" value="Genomic_DNA"/>
</dbReference>
<evidence type="ECO:0000313" key="2">
    <source>
        <dbReference type="EMBL" id="KAK8511857.1"/>
    </source>
</evidence>
<feature type="region of interest" description="Disordered" evidence="1">
    <location>
        <begin position="1"/>
        <end position="50"/>
    </location>
</feature>
<reference evidence="2 3" key="1">
    <citation type="journal article" date="2024" name="G3 (Bethesda)">
        <title>Genome assembly of Hibiscus sabdariffa L. provides insights into metabolisms of medicinal natural products.</title>
        <authorList>
            <person name="Kim T."/>
        </authorList>
    </citation>
    <scope>NUCLEOTIDE SEQUENCE [LARGE SCALE GENOMIC DNA]</scope>
    <source>
        <strain evidence="2">TK-2024</strain>
        <tissue evidence="2">Old leaves</tissue>
    </source>
</reference>
<accession>A0ABR2BXU7</accession>
<evidence type="ECO:0000256" key="1">
    <source>
        <dbReference type="SAM" id="MobiDB-lite"/>
    </source>
</evidence>
<comment type="caution">
    <text evidence="2">The sequence shown here is derived from an EMBL/GenBank/DDBJ whole genome shotgun (WGS) entry which is preliminary data.</text>
</comment>
<gene>
    <name evidence="2" type="ORF">V6N12_000896</name>
</gene>
<sequence length="81" mass="9813">MRPEDHDVQQRLTYRRRKSKQPMRMTDTSLQDQKYMGDSGQMRQEGIPLWPKDQDVQQRLMRTKDPDVFSALMCGKDYYDR</sequence>